<dbReference type="AlphaFoldDB" id="A0A1D6P8X7"/>
<accession>A0A1D6P8X7</accession>
<sequence>MHDQPVEDIHNQDKKHENSHTGLVVNAFLFDTRKIGTFWFLDSFDTNEFQIILWLVLWWKPVRIMVILSKMFFAGVSLFAALGFVLYGGR</sequence>
<reference evidence="2" key="1">
    <citation type="submission" date="2015-12" db="EMBL/GenBank/DDBJ databases">
        <title>Update maize B73 reference genome by single molecule sequencing technologies.</title>
        <authorList>
            <consortium name="Maize Genome Sequencing Project"/>
            <person name="Ware D."/>
        </authorList>
    </citation>
    <scope>NUCLEOTIDE SEQUENCE</scope>
    <source>
        <tissue evidence="2">Seedling</tissue>
    </source>
</reference>
<evidence type="ECO:0000259" key="1">
    <source>
        <dbReference type="Pfam" id="PF06454"/>
    </source>
</evidence>
<feature type="domain" description="THH1/TOM1/TOM3" evidence="1">
    <location>
        <begin position="48"/>
        <end position="90"/>
    </location>
</feature>
<organism evidence="2">
    <name type="scientific">Zea mays</name>
    <name type="common">Maize</name>
    <dbReference type="NCBI Taxonomy" id="4577"/>
    <lineage>
        <taxon>Eukaryota</taxon>
        <taxon>Viridiplantae</taxon>
        <taxon>Streptophyta</taxon>
        <taxon>Embryophyta</taxon>
        <taxon>Tracheophyta</taxon>
        <taxon>Spermatophyta</taxon>
        <taxon>Magnoliopsida</taxon>
        <taxon>Liliopsida</taxon>
        <taxon>Poales</taxon>
        <taxon>Poaceae</taxon>
        <taxon>PACMAD clade</taxon>
        <taxon>Panicoideae</taxon>
        <taxon>Andropogonodae</taxon>
        <taxon>Andropogoneae</taxon>
        <taxon>Tripsacinae</taxon>
        <taxon>Zea</taxon>
    </lineage>
</organism>
<dbReference type="InterPro" id="IPR009457">
    <property type="entry name" value="THH1/TOM1/TOM3_dom"/>
</dbReference>
<evidence type="ECO:0000313" key="2">
    <source>
        <dbReference type="EMBL" id="AQL06252.1"/>
    </source>
</evidence>
<dbReference type="Pfam" id="PF06454">
    <property type="entry name" value="THH1_TOM1-3_dom"/>
    <property type="match status" value="1"/>
</dbReference>
<dbReference type="EMBL" id="CM000785">
    <property type="protein sequence ID" value="AQL06252.1"/>
    <property type="molecule type" value="Genomic_DNA"/>
</dbReference>
<name>A0A1D6P8X7_MAIZE</name>
<gene>
    <name evidence="2" type="ORF">ZEAMMB73_Zm00001d047362</name>
</gene>
<protein>
    <submittedName>
        <fullName evidence="2">Tobamovirus multiplication protein 3</fullName>
    </submittedName>
</protein>
<proteinExistence type="predicted"/>